<evidence type="ECO:0000313" key="3">
    <source>
        <dbReference type="Proteomes" id="UP000799421"/>
    </source>
</evidence>
<keyword evidence="3" id="KW-1185">Reference proteome</keyword>
<keyword evidence="1" id="KW-0812">Transmembrane</keyword>
<sequence length="202" mass="23261">MGTQTMKATWMHYISPTRSWSRSTRTTVMCSYSMKTNKYDMTLLCFVFITSFGVPFPLLAAFCKMRATSYRRRLRGRVNYLVNGLNNSKVALRDRDLAAIEQSAMLSRSQCAIEVRNAPAESSRNRLLQQQLLSLHINRVVVDMARRIAQKTTGQTTKRLMLEDRKKTFCLRGSFLLGWITIQFMLEYVLGYMVSVNAARLC</sequence>
<dbReference type="EMBL" id="MU006012">
    <property type="protein sequence ID" value="KAF2858306.1"/>
    <property type="molecule type" value="Genomic_DNA"/>
</dbReference>
<evidence type="ECO:0000256" key="1">
    <source>
        <dbReference type="SAM" id="Phobius"/>
    </source>
</evidence>
<dbReference type="AlphaFoldDB" id="A0A6A7BSL0"/>
<feature type="transmembrane region" description="Helical" evidence="1">
    <location>
        <begin position="41"/>
        <end position="63"/>
    </location>
</feature>
<reference evidence="2" key="1">
    <citation type="journal article" date="2020" name="Stud. Mycol.">
        <title>101 Dothideomycetes genomes: a test case for predicting lifestyles and emergence of pathogens.</title>
        <authorList>
            <person name="Haridas S."/>
            <person name="Albert R."/>
            <person name="Binder M."/>
            <person name="Bloem J."/>
            <person name="Labutti K."/>
            <person name="Salamov A."/>
            <person name="Andreopoulos B."/>
            <person name="Baker S."/>
            <person name="Barry K."/>
            <person name="Bills G."/>
            <person name="Bluhm B."/>
            <person name="Cannon C."/>
            <person name="Castanera R."/>
            <person name="Culley D."/>
            <person name="Daum C."/>
            <person name="Ezra D."/>
            <person name="Gonzalez J."/>
            <person name="Henrissat B."/>
            <person name="Kuo A."/>
            <person name="Liang C."/>
            <person name="Lipzen A."/>
            <person name="Lutzoni F."/>
            <person name="Magnuson J."/>
            <person name="Mondo S."/>
            <person name="Nolan M."/>
            <person name="Ohm R."/>
            <person name="Pangilinan J."/>
            <person name="Park H.-J."/>
            <person name="Ramirez L."/>
            <person name="Alfaro M."/>
            <person name="Sun H."/>
            <person name="Tritt A."/>
            <person name="Yoshinaga Y."/>
            <person name="Zwiers L.-H."/>
            <person name="Turgeon B."/>
            <person name="Goodwin S."/>
            <person name="Spatafora J."/>
            <person name="Crous P."/>
            <person name="Grigoriev I."/>
        </authorList>
    </citation>
    <scope>NUCLEOTIDE SEQUENCE</scope>
    <source>
        <strain evidence="2">CBS 480.64</strain>
    </source>
</reference>
<gene>
    <name evidence="2" type="ORF">K470DRAFT_134458</name>
</gene>
<organism evidence="2 3">
    <name type="scientific">Piedraia hortae CBS 480.64</name>
    <dbReference type="NCBI Taxonomy" id="1314780"/>
    <lineage>
        <taxon>Eukaryota</taxon>
        <taxon>Fungi</taxon>
        <taxon>Dikarya</taxon>
        <taxon>Ascomycota</taxon>
        <taxon>Pezizomycotina</taxon>
        <taxon>Dothideomycetes</taxon>
        <taxon>Dothideomycetidae</taxon>
        <taxon>Capnodiales</taxon>
        <taxon>Piedraiaceae</taxon>
        <taxon>Piedraia</taxon>
    </lineage>
</organism>
<evidence type="ECO:0000313" key="2">
    <source>
        <dbReference type="EMBL" id="KAF2858306.1"/>
    </source>
</evidence>
<proteinExistence type="predicted"/>
<keyword evidence="1" id="KW-0472">Membrane</keyword>
<keyword evidence="1" id="KW-1133">Transmembrane helix</keyword>
<protein>
    <submittedName>
        <fullName evidence="2">Uncharacterized protein</fullName>
    </submittedName>
</protein>
<dbReference type="Proteomes" id="UP000799421">
    <property type="component" value="Unassembled WGS sequence"/>
</dbReference>
<accession>A0A6A7BSL0</accession>
<name>A0A6A7BSL0_9PEZI</name>
<feature type="transmembrane region" description="Helical" evidence="1">
    <location>
        <begin position="169"/>
        <end position="186"/>
    </location>
</feature>